<dbReference type="OrthoDB" id="6141102at2759"/>
<dbReference type="Proteomes" id="UP001152320">
    <property type="component" value="Unassembled WGS sequence"/>
</dbReference>
<reference evidence="1" key="1">
    <citation type="submission" date="2021-10" db="EMBL/GenBank/DDBJ databases">
        <title>Tropical sea cucumber genome reveals ecological adaptation and Cuvierian tubules defense mechanism.</title>
        <authorList>
            <person name="Chen T."/>
        </authorList>
    </citation>
    <scope>NUCLEOTIDE SEQUENCE</scope>
    <source>
        <strain evidence="1">Nanhai2018</strain>
        <tissue evidence="1">Muscle</tissue>
    </source>
</reference>
<keyword evidence="2" id="KW-1185">Reference proteome</keyword>
<accession>A0A9Q1B915</accession>
<dbReference type="EMBL" id="JAIZAY010000315">
    <property type="protein sequence ID" value="KAJ8018516.1"/>
    <property type="molecule type" value="Genomic_DNA"/>
</dbReference>
<organism evidence="1 2">
    <name type="scientific">Holothuria leucospilota</name>
    <name type="common">Black long sea cucumber</name>
    <name type="synonym">Mertensiothuria leucospilota</name>
    <dbReference type="NCBI Taxonomy" id="206669"/>
    <lineage>
        <taxon>Eukaryota</taxon>
        <taxon>Metazoa</taxon>
        <taxon>Echinodermata</taxon>
        <taxon>Eleutherozoa</taxon>
        <taxon>Echinozoa</taxon>
        <taxon>Holothuroidea</taxon>
        <taxon>Aspidochirotacea</taxon>
        <taxon>Aspidochirotida</taxon>
        <taxon>Holothuriidae</taxon>
        <taxon>Holothuria</taxon>
    </lineage>
</organism>
<comment type="caution">
    <text evidence="1">The sequence shown here is derived from an EMBL/GenBank/DDBJ whole genome shotgun (WGS) entry which is preliminary data.</text>
</comment>
<evidence type="ECO:0000313" key="1">
    <source>
        <dbReference type="EMBL" id="KAJ8018516.1"/>
    </source>
</evidence>
<evidence type="ECO:0000313" key="2">
    <source>
        <dbReference type="Proteomes" id="UP001152320"/>
    </source>
</evidence>
<sequence length="133" mass="15531">MPHVELHLLLAPSDVAEWGTFIKDSDQKNEFISEYCGEKAVYRWHRLMTEAIRFDSRLDQALDREQSSGLMDPSELRLYDSLESWIVSHILYLWFSYIPKFTLSAVNPNCRAKGEMKREMERGEGNWGLGIKC</sequence>
<dbReference type="AlphaFoldDB" id="A0A9Q1B915"/>
<gene>
    <name evidence="1" type="ORF">HOLleu_43455</name>
</gene>
<protein>
    <submittedName>
        <fullName evidence="1">Histone-lysine N-methyltransferase EZH1</fullName>
    </submittedName>
</protein>
<proteinExistence type="predicted"/>
<name>A0A9Q1B915_HOLLE</name>